<dbReference type="GO" id="GO:0016810">
    <property type="term" value="F:hydrolase activity, acting on carbon-nitrogen (but not peptide) bonds"/>
    <property type="evidence" value="ECO:0007669"/>
    <property type="project" value="InterPro"/>
</dbReference>
<dbReference type="Gene3D" id="3.20.20.370">
    <property type="entry name" value="Glycoside hydrolase/deacetylase"/>
    <property type="match status" value="1"/>
</dbReference>
<organism evidence="2 3">
    <name type="scientific">Salinibacillus xinjiangensis</name>
    <dbReference type="NCBI Taxonomy" id="1229268"/>
    <lineage>
        <taxon>Bacteria</taxon>
        <taxon>Bacillati</taxon>
        <taxon>Bacillota</taxon>
        <taxon>Bacilli</taxon>
        <taxon>Bacillales</taxon>
        <taxon>Bacillaceae</taxon>
        <taxon>Salinibacillus</taxon>
    </lineage>
</organism>
<dbReference type="PANTHER" id="PTHR10587:SF128">
    <property type="entry name" value="POLYSACCHARIDE DEACETYLASE PDAB-RELATED"/>
    <property type="match status" value="1"/>
</dbReference>
<keyword evidence="3" id="KW-1185">Reference proteome</keyword>
<comment type="caution">
    <text evidence="2">The sequence shown here is derived from an EMBL/GenBank/DDBJ whole genome shotgun (WGS) entry which is preliminary data.</text>
</comment>
<dbReference type="OrthoDB" id="9806342at2"/>
<dbReference type="InterPro" id="IPR014132">
    <property type="entry name" value="PdaB-like"/>
</dbReference>
<dbReference type="GO" id="GO:0016020">
    <property type="term" value="C:membrane"/>
    <property type="evidence" value="ECO:0007669"/>
    <property type="project" value="TreeGrafter"/>
</dbReference>
<evidence type="ECO:0000313" key="2">
    <source>
        <dbReference type="EMBL" id="MRG88068.1"/>
    </source>
</evidence>
<evidence type="ECO:0000259" key="1">
    <source>
        <dbReference type="PROSITE" id="PS51677"/>
    </source>
</evidence>
<evidence type="ECO:0000313" key="3">
    <source>
        <dbReference type="Proteomes" id="UP000480185"/>
    </source>
</evidence>
<sequence length="255" mass="29247">MKHFQVVKLNNRKQWLIILFMAFFAAFYLFAETTSSFSVFNKNETETQALIKSGEKNSKQIALTFNISWGQEKVYKVLDVLKKENIHATFFVSGEWAERHPEILNKIAEDNHEIGMLGYRYKSYVKQDIEEVRKDLLQAKEVFRKLGYEDLTLVRPPSGHFNEEVLDTVKKLGFSTIYWSINPNDWKNPGSKEIVNTVLDDASSGDIILLHASDIIKHTETALKDIIPAIKKKKLSFVTVSELISNSSSESKPLN</sequence>
<dbReference type="InterPro" id="IPR002509">
    <property type="entry name" value="NODB_dom"/>
</dbReference>
<accession>A0A6G1XBA4</accession>
<dbReference type="PROSITE" id="PS51677">
    <property type="entry name" value="NODB"/>
    <property type="match status" value="1"/>
</dbReference>
<dbReference type="SUPFAM" id="SSF88713">
    <property type="entry name" value="Glycoside hydrolase/deacetylase"/>
    <property type="match status" value="1"/>
</dbReference>
<dbReference type="InterPro" id="IPR050248">
    <property type="entry name" value="Polysacc_deacetylase_ArnD"/>
</dbReference>
<dbReference type="NCBIfam" id="TIGR02764">
    <property type="entry name" value="spore_ybaN_pdaB"/>
    <property type="match status" value="1"/>
</dbReference>
<dbReference type="RefSeq" id="WP_153729944.1">
    <property type="nucleotide sequence ID" value="NZ_WJNH01000015.1"/>
</dbReference>
<dbReference type="AlphaFoldDB" id="A0A6G1XBA4"/>
<proteinExistence type="predicted"/>
<dbReference type="Pfam" id="PF01522">
    <property type="entry name" value="Polysacc_deac_1"/>
    <property type="match status" value="1"/>
</dbReference>
<feature type="domain" description="NodB homology" evidence="1">
    <location>
        <begin position="59"/>
        <end position="238"/>
    </location>
</feature>
<dbReference type="GO" id="GO:0005975">
    <property type="term" value="P:carbohydrate metabolic process"/>
    <property type="evidence" value="ECO:0007669"/>
    <property type="project" value="InterPro"/>
</dbReference>
<dbReference type="InterPro" id="IPR011330">
    <property type="entry name" value="Glyco_hydro/deAcase_b/a-brl"/>
</dbReference>
<protein>
    <submittedName>
        <fullName evidence="2">Polysaccharide deacetylase family sporulation protein PdaB</fullName>
    </submittedName>
</protein>
<dbReference type="Proteomes" id="UP000480185">
    <property type="component" value="Unassembled WGS sequence"/>
</dbReference>
<gene>
    <name evidence="2" type="primary">pdaB</name>
    <name evidence="2" type="ORF">GH754_17570</name>
</gene>
<dbReference type="EMBL" id="WJNH01000015">
    <property type="protein sequence ID" value="MRG88068.1"/>
    <property type="molecule type" value="Genomic_DNA"/>
</dbReference>
<dbReference type="PANTHER" id="PTHR10587">
    <property type="entry name" value="GLYCOSYL TRANSFERASE-RELATED"/>
    <property type="match status" value="1"/>
</dbReference>
<name>A0A6G1XBA4_9BACI</name>
<reference evidence="2 3" key="1">
    <citation type="submission" date="2019-11" db="EMBL/GenBank/DDBJ databases">
        <authorList>
            <person name="Li J."/>
        </authorList>
    </citation>
    <scope>NUCLEOTIDE SEQUENCE [LARGE SCALE GENOMIC DNA]</scope>
    <source>
        <strain evidence="2 3">J4</strain>
    </source>
</reference>